<evidence type="ECO:0000313" key="3">
    <source>
        <dbReference type="Proteomes" id="UP000283543"/>
    </source>
</evidence>
<dbReference type="Proteomes" id="UP000283543">
    <property type="component" value="Unassembled WGS sequence"/>
</dbReference>
<sequence>ALFTPDVMPVHALEPVLPTQVDGNKWGAQLHELESMGFVDRDLNVQILEKYQGRLLRVVNYLSELAVRAHAQSLQCSFVIGYNESCTIHDDVCVMSACGTAAVVKYPKKPRRPTAVFPPDATAAPLSAADALDASPQLSRSANRTVFHESPCMMCHIPYSRSLAPFSKYDRYG</sequence>
<dbReference type="PANTHER" id="PTHR37412">
    <property type="entry name" value="C2 DOMAIN-CONTAINING PROTEIN 5"/>
    <property type="match status" value="1"/>
</dbReference>
<dbReference type="EMBL" id="QUTB01006996">
    <property type="protein sequence ID" value="RHY47779.1"/>
    <property type="molecule type" value="Genomic_DNA"/>
</dbReference>
<comment type="caution">
    <text evidence="2">The sequence shown here is derived from an EMBL/GenBank/DDBJ whole genome shotgun (WGS) entry which is preliminary data.</text>
</comment>
<protein>
    <recommendedName>
        <fullName evidence="1">UBA domain-containing protein</fullName>
    </recommendedName>
</protein>
<feature type="domain" description="UBA" evidence="1">
    <location>
        <begin position="20"/>
        <end position="65"/>
    </location>
</feature>
<dbReference type="GO" id="GO:0005886">
    <property type="term" value="C:plasma membrane"/>
    <property type="evidence" value="ECO:0007669"/>
    <property type="project" value="TreeGrafter"/>
</dbReference>
<dbReference type="InterPro" id="IPR009060">
    <property type="entry name" value="UBA-like_sf"/>
</dbReference>
<proteinExistence type="predicted"/>
<name>A0A418BNG6_APHAT</name>
<dbReference type="GO" id="GO:0005509">
    <property type="term" value="F:calcium ion binding"/>
    <property type="evidence" value="ECO:0007669"/>
    <property type="project" value="TreeGrafter"/>
</dbReference>
<dbReference type="GO" id="GO:0031340">
    <property type="term" value="P:positive regulation of vesicle fusion"/>
    <property type="evidence" value="ECO:0007669"/>
    <property type="project" value="TreeGrafter"/>
</dbReference>
<evidence type="ECO:0000259" key="1">
    <source>
        <dbReference type="PROSITE" id="PS50030"/>
    </source>
</evidence>
<organism evidence="2 3">
    <name type="scientific">Aphanomyces astaci</name>
    <name type="common">Crayfish plague agent</name>
    <dbReference type="NCBI Taxonomy" id="112090"/>
    <lineage>
        <taxon>Eukaryota</taxon>
        <taxon>Sar</taxon>
        <taxon>Stramenopiles</taxon>
        <taxon>Oomycota</taxon>
        <taxon>Saprolegniomycetes</taxon>
        <taxon>Saprolegniales</taxon>
        <taxon>Verrucalvaceae</taxon>
        <taxon>Aphanomyces</taxon>
    </lineage>
</organism>
<dbReference type="GO" id="GO:0005544">
    <property type="term" value="F:calcium-dependent phospholipid binding"/>
    <property type="evidence" value="ECO:0007669"/>
    <property type="project" value="InterPro"/>
</dbReference>
<dbReference type="InterPro" id="IPR056431">
    <property type="entry name" value="C2CD5_YbjQ-rel_dom"/>
</dbReference>
<dbReference type="GO" id="GO:0072659">
    <property type="term" value="P:protein localization to plasma membrane"/>
    <property type="evidence" value="ECO:0007669"/>
    <property type="project" value="TreeGrafter"/>
</dbReference>
<reference evidence="2 3" key="1">
    <citation type="submission" date="2018-08" db="EMBL/GenBank/DDBJ databases">
        <title>Aphanomyces genome sequencing and annotation.</title>
        <authorList>
            <person name="Minardi D."/>
            <person name="Oidtmann B."/>
            <person name="Van Der Giezen M."/>
            <person name="Studholme D.J."/>
        </authorList>
    </citation>
    <scope>NUCLEOTIDE SEQUENCE [LARGE SCALE GENOMIC DNA]</scope>
    <source>
        <strain evidence="2 3">Si</strain>
    </source>
</reference>
<dbReference type="AlphaFoldDB" id="A0A418BNG6"/>
<feature type="non-terminal residue" evidence="2">
    <location>
        <position position="1"/>
    </location>
</feature>
<dbReference type="CDD" id="cd14319">
    <property type="entry name" value="UBA_NBR1"/>
    <property type="match status" value="1"/>
</dbReference>
<dbReference type="GO" id="GO:0010828">
    <property type="term" value="P:positive regulation of D-glucose transmembrane transport"/>
    <property type="evidence" value="ECO:0007669"/>
    <property type="project" value="TreeGrafter"/>
</dbReference>
<dbReference type="GO" id="GO:0090314">
    <property type="term" value="P:positive regulation of protein targeting to membrane"/>
    <property type="evidence" value="ECO:0007669"/>
    <property type="project" value="TreeGrafter"/>
</dbReference>
<dbReference type="GO" id="GO:0065002">
    <property type="term" value="P:intracellular protein transmembrane transport"/>
    <property type="evidence" value="ECO:0007669"/>
    <property type="project" value="TreeGrafter"/>
</dbReference>
<dbReference type="VEuPathDB" id="FungiDB:H257_03372"/>
<accession>A0A418BNG6</accession>
<dbReference type="Pfam" id="PF23025">
    <property type="entry name" value="YbjQ_2"/>
    <property type="match status" value="1"/>
</dbReference>
<evidence type="ECO:0000313" key="2">
    <source>
        <dbReference type="EMBL" id="RHY47779.1"/>
    </source>
</evidence>
<dbReference type="InterPro" id="IPR015940">
    <property type="entry name" value="UBA"/>
</dbReference>
<dbReference type="InterPro" id="IPR038983">
    <property type="entry name" value="C2CD5"/>
</dbReference>
<gene>
    <name evidence="2" type="ORF">DYB34_006075</name>
</gene>
<dbReference type="PROSITE" id="PS50030">
    <property type="entry name" value="UBA"/>
    <property type="match status" value="1"/>
</dbReference>
<dbReference type="SUPFAM" id="SSF46934">
    <property type="entry name" value="UBA-like"/>
    <property type="match status" value="1"/>
</dbReference>
<dbReference type="Gene3D" id="1.10.8.10">
    <property type="entry name" value="DNA helicase RuvA subunit, C-terminal domain"/>
    <property type="match status" value="1"/>
</dbReference>
<dbReference type="PANTHER" id="PTHR37412:SF2">
    <property type="entry name" value="C2 DOMAIN-CONTAINING PROTEIN 5"/>
    <property type="match status" value="1"/>
</dbReference>